<keyword evidence="1" id="KW-0614">Plasmid</keyword>
<dbReference type="EMBL" id="AM905950">
    <property type="protein sequence ID" value="CAP20159.1"/>
    <property type="molecule type" value="Genomic_DNA"/>
</dbReference>
<accession>B0RKQ2</accession>
<reference evidence="1" key="1">
    <citation type="journal article" date="2008" name="J. Bacteriol.">
        <title>Genetic and functional properties of the self-transmissible Yersinia enterocolitica plasmid pYE854, which mobilizes the virulence plasmid pYV.</title>
        <authorList>
            <person name="Hammerl J.A."/>
            <person name="Klein I."/>
            <person name="Lanka E."/>
            <person name="Appel B."/>
            <person name="Hertwig S."/>
        </authorList>
    </citation>
    <scope>NUCLEOTIDE SEQUENCE [LARGE SCALE GENOMIC DNA]</scope>
    <source>
        <strain evidence="1">29854</strain>
        <plasmid evidence="1">pYE854</plasmid>
    </source>
</reference>
<geneLocation type="plasmid" evidence="1">
    <name>pYE854</name>
</geneLocation>
<proteinExistence type="predicted"/>
<name>B0RKQ2_YEREN</name>
<dbReference type="AlphaFoldDB" id="B0RKQ2"/>
<sequence>MSLYSQRYKFNRELKVVTPLRNKLFLGRVERPETLSRTIGHHPCFINLPSLKGASGY</sequence>
<organism evidence="1">
    <name type="scientific">Yersinia enterocolitica</name>
    <dbReference type="NCBI Taxonomy" id="630"/>
    <lineage>
        <taxon>Bacteria</taxon>
        <taxon>Pseudomonadati</taxon>
        <taxon>Pseudomonadota</taxon>
        <taxon>Gammaproteobacteria</taxon>
        <taxon>Enterobacterales</taxon>
        <taxon>Yersiniaceae</taxon>
        <taxon>Yersinia</taxon>
    </lineage>
</organism>
<protein>
    <submittedName>
        <fullName evidence="1">Uncharacterized protein</fullName>
    </submittedName>
</protein>
<evidence type="ECO:0000313" key="1">
    <source>
        <dbReference type="EMBL" id="CAP20159.1"/>
    </source>
</evidence>